<accession>A0A979FJ96</accession>
<evidence type="ECO:0000313" key="2">
    <source>
        <dbReference type="Proteomes" id="UP000694843"/>
    </source>
</evidence>
<dbReference type="Proteomes" id="UP000694843">
    <property type="component" value="Unplaced"/>
</dbReference>
<evidence type="ECO:0000313" key="3">
    <source>
        <dbReference type="RefSeq" id="XP_047736622.1"/>
    </source>
</evidence>
<evidence type="ECO:0000256" key="1">
    <source>
        <dbReference type="SAM" id="MobiDB-lite"/>
    </source>
</evidence>
<keyword evidence="2" id="KW-1185">Reference proteome</keyword>
<dbReference type="RefSeq" id="XP_047736622.1">
    <property type="nucleotide sequence ID" value="XM_047880666.1"/>
</dbReference>
<proteinExistence type="predicted"/>
<gene>
    <name evidence="3" type="primary">LOC125177936</name>
</gene>
<dbReference type="AlphaFoldDB" id="A0A979FJ96"/>
<protein>
    <submittedName>
        <fullName evidence="3">Uncharacterized protein LOC125177936</fullName>
    </submittedName>
</protein>
<reference evidence="3" key="1">
    <citation type="submission" date="2025-08" db="UniProtKB">
        <authorList>
            <consortium name="RefSeq"/>
        </authorList>
    </citation>
    <scope>IDENTIFICATION</scope>
    <source>
        <tissue evidence="3">Whole organism</tissue>
    </source>
</reference>
<dbReference type="KEGG" id="hazt:125177936"/>
<organism evidence="2 3">
    <name type="scientific">Hyalella azteca</name>
    <name type="common">Amphipod</name>
    <dbReference type="NCBI Taxonomy" id="294128"/>
    <lineage>
        <taxon>Eukaryota</taxon>
        <taxon>Metazoa</taxon>
        <taxon>Ecdysozoa</taxon>
        <taxon>Arthropoda</taxon>
        <taxon>Crustacea</taxon>
        <taxon>Multicrustacea</taxon>
        <taxon>Malacostraca</taxon>
        <taxon>Eumalacostraca</taxon>
        <taxon>Peracarida</taxon>
        <taxon>Amphipoda</taxon>
        <taxon>Senticaudata</taxon>
        <taxon>Talitrida</taxon>
        <taxon>Talitroidea</taxon>
        <taxon>Hyalellidae</taxon>
        <taxon>Hyalella</taxon>
    </lineage>
</organism>
<name>A0A979FJ96_HYAAZ</name>
<dbReference type="GeneID" id="125177936"/>
<sequence length="309" mass="34143">MFQSLPISSHHQAMHLPCPTSQSNFIQHPLGCHRKSSLPYSNASEIPEHVEPKVIYTCSNQECSDMAITEDSNDQTEVADDIVKPSKSHARSHSAAYNTRSFSPPAFMSLPFTFTDTRAVEVTVDTNASSVPSTSTTSNLKDVLSASGLCTAQNAQKLSVPGPDQHSMSLTVVEHNSLQRMKSAPDSTWRPWKGSFKRKSLRKSKHKSDRADLQLEMLPFKISDPDGEDITMGRPNPQRLNSSPACVNNWSPLENPLQRSVTCKPKRISASPSTCPRSSDAPDKEPKSVLMSPKPTFRFSLDPPRRDTL</sequence>
<feature type="region of interest" description="Disordered" evidence="1">
    <location>
        <begin position="222"/>
        <end position="242"/>
    </location>
</feature>
<feature type="region of interest" description="Disordered" evidence="1">
    <location>
        <begin position="255"/>
        <end position="309"/>
    </location>
</feature>